<evidence type="ECO:0000256" key="1">
    <source>
        <dbReference type="ARBA" id="ARBA00004141"/>
    </source>
</evidence>
<dbReference type="GO" id="GO:0042761">
    <property type="term" value="P:very long-chain fatty acid biosynthetic process"/>
    <property type="evidence" value="ECO:0007669"/>
    <property type="project" value="TreeGrafter"/>
</dbReference>
<evidence type="ECO:0000256" key="7">
    <source>
        <dbReference type="ARBA" id="ARBA00023098"/>
    </source>
</evidence>
<feature type="transmembrane region" description="Helical" evidence="10">
    <location>
        <begin position="90"/>
        <end position="117"/>
    </location>
</feature>
<keyword evidence="3 10" id="KW-0808">Transferase</keyword>
<keyword evidence="7 10" id="KW-0443">Lipid metabolism</keyword>
<reference evidence="11" key="2">
    <citation type="submission" date="2020-05" db="UniProtKB">
        <authorList>
            <consortium name="EnsemblMetazoa"/>
        </authorList>
    </citation>
    <scope>IDENTIFICATION</scope>
    <source>
        <strain evidence="11">IAEA</strain>
    </source>
</reference>
<keyword evidence="8 10" id="KW-0472">Membrane</keyword>
<evidence type="ECO:0000256" key="9">
    <source>
        <dbReference type="ARBA" id="ARBA00023160"/>
    </source>
</evidence>
<sequence length="248" mass="29383">MLIFKVLYAKLLEFDTESDPRTVDVPEASFTYTFVLVGLYLLVVHKLGPAFMLKRKPYEVKRIVQIYNIMQVILNAFIFAQVWRFGSMCIIPNLICLVLILTRQITVHISSSIFFVLRKKWKQVSFLHVYHHCLMLICACIYLKYLLGSHFEIVGLINCFVHVVMYSYYFVSSLNLAVNLQPWKRRVTQLQIVQFFFYTVHLGRALFNNWCGLSPFWLIASFMQNAFITVLFFNFYYRTYLAKPKRNE</sequence>
<keyword evidence="4 10" id="KW-0812">Transmembrane</keyword>
<evidence type="ECO:0000256" key="2">
    <source>
        <dbReference type="ARBA" id="ARBA00022516"/>
    </source>
</evidence>
<dbReference type="VEuPathDB" id="VectorBase:GBRI011813"/>
<feature type="transmembrane region" description="Helical" evidence="10">
    <location>
        <begin position="153"/>
        <end position="171"/>
    </location>
</feature>
<organism evidence="11 12">
    <name type="scientific">Glossina brevipalpis</name>
    <dbReference type="NCBI Taxonomy" id="37001"/>
    <lineage>
        <taxon>Eukaryota</taxon>
        <taxon>Metazoa</taxon>
        <taxon>Ecdysozoa</taxon>
        <taxon>Arthropoda</taxon>
        <taxon>Hexapoda</taxon>
        <taxon>Insecta</taxon>
        <taxon>Pterygota</taxon>
        <taxon>Neoptera</taxon>
        <taxon>Endopterygota</taxon>
        <taxon>Diptera</taxon>
        <taxon>Brachycera</taxon>
        <taxon>Muscomorpha</taxon>
        <taxon>Hippoboscoidea</taxon>
        <taxon>Glossinidae</taxon>
        <taxon>Glossina</taxon>
    </lineage>
</organism>
<dbReference type="GO" id="GO:0005789">
    <property type="term" value="C:endoplasmic reticulum membrane"/>
    <property type="evidence" value="ECO:0007669"/>
    <property type="project" value="TreeGrafter"/>
</dbReference>
<comment type="catalytic activity">
    <reaction evidence="10">
        <text>a very-long-chain acyl-CoA + malonyl-CoA + H(+) = a very-long-chain 3-oxoacyl-CoA + CO2 + CoA</text>
        <dbReference type="Rhea" id="RHEA:32727"/>
        <dbReference type="ChEBI" id="CHEBI:15378"/>
        <dbReference type="ChEBI" id="CHEBI:16526"/>
        <dbReference type="ChEBI" id="CHEBI:57287"/>
        <dbReference type="ChEBI" id="CHEBI:57384"/>
        <dbReference type="ChEBI" id="CHEBI:90725"/>
        <dbReference type="ChEBI" id="CHEBI:90736"/>
        <dbReference type="EC" id="2.3.1.199"/>
    </reaction>
</comment>
<dbReference type="InterPro" id="IPR030457">
    <property type="entry name" value="ELO_CS"/>
</dbReference>
<keyword evidence="6 10" id="KW-1133">Transmembrane helix</keyword>
<evidence type="ECO:0000313" key="12">
    <source>
        <dbReference type="Proteomes" id="UP000091820"/>
    </source>
</evidence>
<dbReference type="Pfam" id="PF01151">
    <property type="entry name" value="ELO"/>
    <property type="match status" value="1"/>
</dbReference>
<dbReference type="GO" id="GO:0034626">
    <property type="term" value="P:fatty acid elongation, polyunsaturated fatty acid"/>
    <property type="evidence" value="ECO:0007669"/>
    <property type="project" value="TreeGrafter"/>
</dbReference>
<feature type="transmembrane region" description="Helical" evidence="10">
    <location>
        <begin position="192"/>
        <end position="210"/>
    </location>
</feature>
<evidence type="ECO:0000256" key="3">
    <source>
        <dbReference type="ARBA" id="ARBA00022679"/>
    </source>
</evidence>
<name>A0A1A9WA14_9MUSC</name>
<comment type="subcellular location">
    <subcellularLocation>
        <location evidence="1">Membrane</location>
        <topology evidence="1">Multi-pass membrane protein</topology>
    </subcellularLocation>
</comment>
<comment type="similarity">
    <text evidence="10">Belongs to the ELO family.</text>
</comment>
<evidence type="ECO:0000256" key="4">
    <source>
        <dbReference type="ARBA" id="ARBA00022692"/>
    </source>
</evidence>
<dbReference type="AlphaFoldDB" id="A0A1A9WA14"/>
<feature type="transmembrane region" description="Helical" evidence="10">
    <location>
        <begin position="216"/>
        <end position="237"/>
    </location>
</feature>
<reference evidence="12" key="1">
    <citation type="submission" date="2014-03" db="EMBL/GenBank/DDBJ databases">
        <authorList>
            <person name="Aksoy S."/>
            <person name="Warren W."/>
            <person name="Wilson R.K."/>
        </authorList>
    </citation>
    <scope>NUCLEOTIDE SEQUENCE [LARGE SCALE GENOMIC DNA]</scope>
    <source>
        <strain evidence="12">IAEA</strain>
    </source>
</reference>
<feature type="transmembrane region" description="Helical" evidence="10">
    <location>
        <begin position="30"/>
        <end position="53"/>
    </location>
</feature>
<evidence type="ECO:0000256" key="8">
    <source>
        <dbReference type="ARBA" id="ARBA00023136"/>
    </source>
</evidence>
<keyword evidence="9 10" id="KW-0275">Fatty acid biosynthesis</keyword>
<accession>A0A1A9WA14</accession>
<evidence type="ECO:0000313" key="11">
    <source>
        <dbReference type="EnsemblMetazoa" id="GBRI011813-PA"/>
    </source>
</evidence>
<proteinExistence type="inferred from homology"/>
<keyword evidence="5 10" id="KW-0276">Fatty acid metabolism</keyword>
<evidence type="ECO:0000256" key="5">
    <source>
        <dbReference type="ARBA" id="ARBA00022832"/>
    </source>
</evidence>
<dbReference type="GO" id="GO:0009922">
    <property type="term" value="F:fatty acid elongase activity"/>
    <property type="evidence" value="ECO:0007669"/>
    <property type="project" value="UniProtKB-EC"/>
</dbReference>
<dbReference type="PROSITE" id="PS01188">
    <property type="entry name" value="ELO"/>
    <property type="match status" value="1"/>
</dbReference>
<protein>
    <recommendedName>
        <fullName evidence="10">Elongation of very long chain fatty acids protein</fullName>
        <ecNumber evidence="10">2.3.1.199</ecNumber>
    </recommendedName>
    <alternativeName>
        <fullName evidence="10">Very-long-chain 3-oxoacyl-CoA synthase</fullName>
    </alternativeName>
</protein>
<dbReference type="InterPro" id="IPR002076">
    <property type="entry name" value="ELO_fam"/>
</dbReference>
<evidence type="ECO:0000256" key="10">
    <source>
        <dbReference type="RuleBase" id="RU361115"/>
    </source>
</evidence>
<dbReference type="GO" id="GO:0034625">
    <property type="term" value="P:fatty acid elongation, monounsaturated fatty acid"/>
    <property type="evidence" value="ECO:0007669"/>
    <property type="project" value="TreeGrafter"/>
</dbReference>
<feature type="transmembrane region" description="Helical" evidence="10">
    <location>
        <begin position="129"/>
        <end position="147"/>
    </location>
</feature>
<keyword evidence="2 10" id="KW-0444">Lipid biosynthesis</keyword>
<feature type="transmembrane region" description="Helical" evidence="10">
    <location>
        <begin position="65"/>
        <end position="84"/>
    </location>
</feature>
<evidence type="ECO:0000256" key="6">
    <source>
        <dbReference type="ARBA" id="ARBA00022989"/>
    </source>
</evidence>
<dbReference type="EC" id="2.3.1.199" evidence="10"/>
<keyword evidence="12" id="KW-1185">Reference proteome</keyword>
<dbReference type="Proteomes" id="UP000091820">
    <property type="component" value="Unassembled WGS sequence"/>
</dbReference>
<dbReference type="PANTHER" id="PTHR11157">
    <property type="entry name" value="FATTY ACID ACYL TRANSFERASE-RELATED"/>
    <property type="match status" value="1"/>
</dbReference>
<dbReference type="STRING" id="37001.A0A1A9WA14"/>
<dbReference type="EnsemblMetazoa" id="GBRI011813-RA">
    <property type="protein sequence ID" value="GBRI011813-PA"/>
    <property type="gene ID" value="GBRI011813"/>
</dbReference>
<dbReference type="GO" id="GO:0019367">
    <property type="term" value="P:fatty acid elongation, saturated fatty acid"/>
    <property type="evidence" value="ECO:0007669"/>
    <property type="project" value="TreeGrafter"/>
</dbReference>
<dbReference type="GO" id="GO:0030148">
    <property type="term" value="P:sphingolipid biosynthetic process"/>
    <property type="evidence" value="ECO:0007669"/>
    <property type="project" value="TreeGrafter"/>
</dbReference>
<dbReference type="PANTHER" id="PTHR11157:SF116">
    <property type="entry name" value="ELONGATION OF VERY LONG CHAIN FATTY ACIDS PROTEIN-RELATED"/>
    <property type="match status" value="1"/>
</dbReference>